<name>A0ABD1SBB4_9LAMI</name>
<evidence type="ECO:0000313" key="2">
    <source>
        <dbReference type="EMBL" id="KAL2498055.1"/>
    </source>
</evidence>
<evidence type="ECO:0000256" key="1">
    <source>
        <dbReference type="SAM" id="MobiDB-lite"/>
    </source>
</evidence>
<dbReference type="Proteomes" id="UP001604336">
    <property type="component" value="Unassembled WGS sequence"/>
</dbReference>
<reference evidence="3" key="1">
    <citation type="submission" date="2024-07" db="EMBL/GenBank/DDBJ databases">
        <title>Two chromosome-level genome assemblies of Korean endemic species Abeliophyllum distichum and Forsythia ovata (Oleaceae).</title>
        <authorList>
            <person name="Jang H."/>
        </authorList>
    </citation>
    <scope>NUCLEOTIDE SEQUENCE [LARGE SCALE GENOMIC DNA]</scope>
</reference>
<accession>A0ABD1SBB4</accession>
<sequence length="100" mass="10880">MSFDHEDFQNRSDLGDPASTNGRGDSFAILPKTKAGGRKTGSTVPEMRGLLDQRDAPAVQRLDNELKRSATEASMVPSKIGSEDLVDIRLSYNISDLVTL</sequence>
<dbReference type="AlphaFoldDB" id="A0ABD1SBB4"/>
<proteinExistence type="predicted"/>
<evidence type="ECO:0000313" key="3">
    <source>
        <dbReference type="Proteomes" id="UP001604336"/>
    </source>
</evidence>
<organism evidence="2 3">
    <name type="scientific">Abeliophyllum distichum</name>
    <dbReference type="NCBI Taxonomy" id="126358"/>
    <lineage>
        <taxon>Eukaryota</taxon>
        <taxon>Viridiplantae</taxon>
        <taxon>Streptophyta</taxon>
        <taxon>Embryophyta</taxon>
        <taxon>Tracheophyta</taxon>
        <taxon>Spermatophyta</taxon>
        <taxon>Magnoliopsida</taxon>
        <taxon>eudicotyledons</taxon>
        <taxon>Gunneridae</taxon>
        <taxon>Pentapetalae</taxon>
        <taxon>asterids</taxon>
        <taxon>lamiids</taxon>
        <taxon>Lamiales</taxon>
        <taxon>Oleaceae</taxon>
        <taxon>Forsythieae</taxon>
        <taxon>Abeliophyllum</taxon>
    </lineage>
</organism>
<dbReference type="EMBL" id="JBFOLK010000007">
    <property type="protein sequence ID" value="KAL2498055.1"/>
    <property type="molecule type" value="Genomic_DNA"/>
</dbReference>
<gene>
    <name evidence="2" type="ORF">Adt_23605</name>
</gene>
<protein>
    <submittedName>
        <fullName evidence="2">Uncharacterized protein</fullName>
    </submittedName>
</protein>
<keyword evidence="3" id="KW-1185">Reference proteome</keyword>
<feature type="compositionally biased region" description="Basic and acidic residues" evidence="1">
    <location>
        <begin position="1"/>
        <end position="14"/>
    </location>
</feature>
<feature type="region of interest" description="Disordered" evidence="1">
    <location>
        <begin position="1"/>
        <end position="45"/>
    </location>
</feature>
<comment type="caution">
    <text evidence="2">The sequence shown here is derived from an EMBL/GenBank/DDBJ whole genome shotgun (WGS) entry which is preliminary data.</text>
</comment>